<keyword evidence="2" id="KW-1185">Reference proteome</keyword>
<dbReference type="EMBL" id="ASPP01017038">
    <property type="protein sequence ID" value="ETO17246.1"/>
    <property type="molecule type" value="Genomic_DNA"/>
</dbReference>
<accession>X6MU92</accession>
<feature type="non-terminal residue" evidence="1">
    <location>
        <position position="287"/>
    </location>
</feature>
<dbReference type="AlphaFoldDB" id="X6MU92"/>
<gene>
    <name evidence="1" type="ORF">RFI_20084</name>
</gene>
<sequence>SLLHVLLDENYGLEFLNIQLITIRSYYDWYLMCSSYMDYLRSSVDLLITDTWEWYDPDKMMAKMNVTMDSKYGHTLYNRTTILDYFGNFVESNDLRSELRAKTTKYPSNRAFVNSMYREMLPMEYIWNQTGLHSRSASATTTTTTTTPNSLFDFWSQKETKDKSKAQRKEEMEKKKAIAKEIIRKRKIKSAHAMNTFSKMYSSQFLSAIPGRKTHSEYLGYAIDPELNDDLLHAMARKNMRQGIIYTHTPNYFSEALVTEYLARICRWALQHNVTLYSVLNATDLSK</sequence>
<organism evidence="1 2">
    <name type="scientific">Reticulomyxa filosa</name>
    <dbReference type="NCBI Taxonomy" id="46433"/>
    <lineage>
        <taxon>Eukaryota</taxon>
        <taxon>Sar</taxon>
        <taxon>Rhizaria</taxon>
        <taxon>Retaria</taxon>
        <taxon>Foraminifera</taxon>
        <taxon>Monothalamids</taxon>
        <taxon>Reticulomyxidae</taxon>
        <taxon>Reticulomyxa</taxon>
    </lineage>
</organism>
<evidence type="ECO:0000313" key="2">
    <source>
        <dbReference type="Proteomes" id="UP000023152"/>
    </source>
</evidence>
<dbReference type="Proteomes" id="UP000023152">
    <property type="component" value="Unassembled WGS sequence"/>
</dbReference>
<protein>
    <submittedName>
        <fullName evidence="1">Uncharacterized protein</fullName>
    </submittedName>
</protein>
<proteinExistence type="predicted"/>
<name>X6MU92_RETFI</name>
<evidence type="ECO:0000313" key="1">
    <source>
        <dbReference type="EMBL" id="ETO17246.1"/>
    </source>
</evidence>
<comment type="caution">
    <text evidence="1">The sequence shown here is derived from an EMBL/GenBank/DDBJ whole genome shotgun (WGS) entry which is preliminary data.</text>
</comment>
<feature type="non-terminal residue" evidence="1">
    <location>
        <position position="1"/>
    </location>
</feature>
<reference evidence="1 2" key="1">
    <citation type="journal article" date="2013" name="Curr. Biol.">
        <title>The Genome of the Foraminiferan Reticulomyxa filosa.</title>
        <authorList>
            <person name="Glockner G."/>
            <person name="Hulsmann N."/>
            <person name="Schleicher M."/>
            <person name="Noegel A.A."/>
            <person name="Eichinger L."/>
            <person name="Gallinger C."/>
            <person name="Pawlowski J."/>
            <person name="Sierra R."/>
            <person name="Euteneuer U."/>
            <person name="Pillet L."/>
            <person name="Moustafa A."/>
            <person name="Platzer M."/>
            <person name="Groth M."/>
            <person name="Szafranski K."/>
            <person name="Schliwa M."/>
        </authorList>
    </citation>
    <scope>NUCLEOTIDE SEQUENCE [LARGE SCALE GENOMIC DNA]</scope>
</reference>